<dbReference type="RefSeq" id="XP_014144610.1">
    <property type="nucleotide sequence ID" value="XM_014289135.1"/>
</dbReference>
<dbReference type="GeneID" id="25917266"/>
<dbReference type="Proteomes" id="UP000054560">
    <property type="component" value="Unassembled WGS sequence"/>
</dbReference>
<dbReference type="EMBL" id="KQ250414">
    <property type="protein sequence ID" value="KNC70708.1"/>
    <property type="molecule type" value="Genomic_DNA"/>
</dbReference>
<gene>
    <name evidence="2" type="ORF">SARC_16762</name>
</gene>
<reference evidence="2 3" key="1">
    <citation type="submission" date="2011-02" db="EMBL/GenBank/DDBJ databases">
        <title>The Genome Sequence of Sphaeroforma arctica JP610.</title>
        <authorList>
            <consortium name="The Broad Institute Genome Sequencing Platform"/>
            <person name="Russ C."/>
            <person name="Cuomo C."/>
            <person name="Young S.K."/>
            <person name="Zeng Q."/>
            <person name="Gargeya S."/>
            <person name="Alvarado L."/>
            <person name="Berlin A."/>
            <person name="Chapman S.B."/>
            <person name="Chen Z."/>
            <person name="Freedman E."/>
            <person name="Gellesch M."/>
            <person name="Goldberg J."/>
            <person name="Griggs A."/>
            <person name="Gujja S."/>
            <person name="Heilman E."/>
            <person name="Heiman D."/>
            <person name="Howarth C."/>
            <person name="Mehta T."/>
            <person name="Neiman D."/>
            <person name="Pearson M."/>
            <person name="Roberts A."/>
            <person name="Saif S."/>
            <person name="Shea T."/>
            <person name="Shenoy N."/>
            <person name="Sisk P."/>
            <person name="Stolte C."/>
            <person name="Sykes S."/>
            <person name="White J."/>
            <person name="Yandava C."/>
            <person name="Burger G."/>
            <person name="Gray M.W."/>
            <person name="Holland P.W.H."/>
            <person name="King N."/>
            <person name="Lang F.B.F."/>
            <person name="Roger A.J."/>
            <person name="Ruiz-Trillo I."/>
            <person name="Haas B."/>
            <person name="Nusbaum C."/>
            <person name="Birren B."/>
        </authorList>
    </citation>
    <scope>NUCLEOTIDE SEQUENCE [LARGE SCALE GENOMIC DNA]</scope>
    <source>
        <strain evidence="2 3">JP610</strain>
    </source>
</reference>
<evidence type="ECO:0000313" key="2">
    <source>
        <dbReference type="EMBL" id="KNC70708.1"/>
    </source>
</evidence>
<dbReference type="AlphaFoldDB" id="A0A0L0F3F6"/>
<proteinExistence type="predicted"/>
<evidence type="ECO:0000256" key="1">
    <source>
        <dbReference type="SAM" id="MobiDB-lite"/>
    </source>
</evidence>
<accession>A0A0L0F3F6</accession>
<name>A0A0L0F3F6_9EUKA</name>
<sequence>MDPLISFGALTTCFDAYLGDKTVPLAGSTNQIPQKENALYGQAADTRDADSIEGTATGETTSATDKFELRPNTPDM</sequence>
<feature type="non-terminal residue" evidence="2">
    <location>
        <position position="76"/>
    </location>
</feature>
<keyword evidence="3" id="KW-1185">Reference proteome</keyword>
<feature type="compositionally biased region" description="Low complexity" evidence="1">
    <location>
        <begin position="52"/>
        <end position="64"/>
    </location>
</feature>
<protein>
    <submittedName>
        <fullName evidence="2">Uncharacterized protein</fullName>
    </submittedName>
</protein>
<evidence type="ECO:0000313" key="3">
    <source>
        <dbReference type="Proteomes" id="UP000054560"/>
    </source>
</evidence>
<feature type="region of interest" description="Disordered" evidence="1">
    <location>
        <begin position="46"/>
        <end position="76"/>
    </location>
</feature>
<organism evidence="2 3">
    <name type="scientific">Sphaeroforma arctica JP610</name>
    <dbReference type="NCBI Taxonomy" id="667725"/>
    <lineage>
        <taxon>Eukaryota</taxon>
        <taxon>Ichthyosporea</taxon>
        <taxon>Ichthyophonida</taxon>
        <taxon>Sphaeroforma</taxon>
    </lineage>
</organism>